<proteinExistence type="predicted"/>
<gene>
    <name evidence="2" type="ORF">Mgra_00000232</name>
</gene>
<comment type="caution">
    <text evidence="2">The sequence shown here is derived from an EMBL/GenBank/DDBJ whole genome shotgun (WGS) entry which is preliminary data.</text>
</comment>
<evidence type="ECO:0000313" key="2">
    <source>
        <dbReference type="EMBL" id="KAF7640412.1"/>
    </source>
</evidence>
<accession>A0A8T0A4E6</accession>
<dbReference type="OrthoDB" id="5791889at2759"/>
<feature type="transmembrane region" description="Helical" evidence="1">
    <location>
        <begin position="7"/>
        <end position="25"/>
    </location>
</feature>
<evidence type="ECO:0000256" key="1">
    <source>
        <dbReference type="SAM" id="Phobius"/>
    </source>
</evidence>
<keyword evidence="1" id="KW-1133">Transmembrane helix</keyword>
<dbReference type="Proteomes" id="UP000605970">
    <property type="component" value="Unassembled WGS sequence"/>
</dbReference>
<keyword evidence="1" id="KW-0472">Membrane</keyword>
<name>A0A8T0A4E6_9BILA</name>
<dbReference type="EMBL" id="JABEBT010000001">
    <property type="protein sequence ID" value="KAF7640412.1"/>
    <property type="molecule type" value="Genomic_DNA"/>
</dbReference>
<keyword evidence="3" id="KW-1185">Reference proteome</keyword>
<organism evidence="2 3">
    <name type="scientific">Meloidogyne graminicola</name>
    <dbReference type="NCBI Taxonomy" id="189291"/>
    <lineage>
        <taxon>Eukaryota</taxon>
        <taxon>Metazoa</taxon>
        <taxon>Ecdysozoa</taxon>
        <taxon>Nematoda</taxon>
        <taxon>Chromadorea</taxon>
        <taxon>Rhabditida</taxon>
        <taxon>Tylenchina</taxon>
        <taxon>Tylenchomorpha</taxon>
        <taxon>Tylenchoidea</taxon>
        <taxon>Meloidogynidae</taxon>
        <taxon>Meloidogyninae</taxon>
        <taxon>Meloidogyne</taxon>
    </lineage>
</organism>
<dbReference type="AlphaFoldDB" id="A0A8T0A4E6"/>
<evidence type="ECO:0008006" key="4">
    <source>
        <dbReference type="Google" id="ProtNLM"/>
    </source>
</evidence>
<sequence length="102" mass="11529">MNYFIKLFIYFFIIITSNITTINSLNVKLNHSKLINLNNEAIISIGPCVNNLCPKGFECIENTCFKATEKPKSDRILSIGPCVNEKCPEGFDCLENECYANN</sequence>
<protein>
    <recommendedName>
        <fullName evidence="4">CC domain-containing protein</fullName>
    </recommendedName>
</protein>
<keyword evidence="1" id="KW-0812">Transmembrane</keyword>
<reference evidence="2" key="1">
    <citation type="journal article" date="2020" name="Ecol. Evol.">
        <title>Genome structure and content of the rice root-knot nematode (Meloidogyne graminicola).</title>
        <authorList>
            <person name="Phan N.T."/>
            <person name="Danchin E.G.J."/>
            <person name="Klopp C."/>
            <person name="Perfus-Barbeoch L."/>
            <person name="Kozlowski D.K."/>
            <person name="Koutsovoulos G.D."/>
            <person name="Lopez-Roques C."/>
            <person name="Bouchez O."/>
            <person name="Zahm M."/>
            <person name="Besnard G."/>
            <person name="Bellafiore S."/>
        </authorList>
    </citation>
    <scope>NUCLEOTIDE SEQUENCE</scope>
    <source>
        <strain evidence="2">VN-18</strain>
    </source>
</reference>
<evidence type="ECO:0000313" key="3">
    <source>
        <dbReference type="Proteomes" id="UP000605970"/>
    </source>
</evidence>